<dbReference type="Pfam" id="PF12796">
    <property type="entry name" value="Ank_2"/>
    <property type="match status" value="1"/>
</dbReference>
<evidence type="ECO:0000256" key="2">
    <source>
        <dbReference type="ARBA" id="ARBA00022692"/>
    </source>
</evidence>
<dbReference type="Pfam" id="PF01529">
    <property type="entry name" value="DHHC"/>
    <property type="match status" value="1"/>
</dbReference>
<keyword evidence="5 7" id="KW-0040">ANK repeat</keyword>
<dbReference type="GO" id="GO:0016020">
    <property type="term" value="C:membrane"/>
    <property type="evidence" value="ECO:0007669"/>
    <property type="project" value="UniProtKB-SubCell"/>
</dbReference>
<keyword evidence="2 8" id="KW-0812">Transmembrane</keyword>
<dbReference type="InterPro" id="IPR002110">
    <property type="entry name" value="Ankyrin_rpt"/>
</dbReference>
<dbReference type="SUPFAM" id="SSF48403">
    <property type="entry name" value="Ankyrin repeat"/>
    <property type="match status" value="1"/>
</dbReference>
<reference evidence="11 12" key="1">
    <citation type="submission" date="2023-11" db="EMBL/GenBank/DDBJ databases">
        <authorList>
            <person name="Okamura Y."/>
        </authorList>
    </citation>
    <scope>NUCLEOTIDE SEQUENCE [LARGE SCALE GENOMIC DNA]</scope>
</reference>
<keyword evidence="4 8" id="KW-1133">Transmembrane helix</keyword>
<dbReference type="PANTHER" id="PTHR24161:SF85">
    <property type="entry name" value="PALMITOYLTRANSFERASE HIP14"/>
    <property type="match status" value="1"/>
</dbReference>
<dbReference type="Gene3D" id="1.25.40.20">
    <property type="entry name" value="Ankyrin repeat-containing domain"/>
    <property type="match status" value="1"/>
</dbReference>
<feature type="transmembrane region" description="Helical" evidence="8">
    <location>
        <begin position="505"/>
        <end position="538"/>
    </location>
</feature>
<feature type="domain" description="Palmitoyltransferase DHHC" evidence="10">
    <location>
        <begin position="418"/>
        <end position="543"/>
    </location>
</feature>
<comment type="similarity">
    <text evidence="8">Belongs to the DHHC palmitoyltransferase family.</text>
</comment>
<keyword evidence="8" id="KW-0012">Acyltransferase</keyword>
<proteinExistence type="inferred from homology"/>
<organism evidence="11 12">
    <name type="scientific">Leptosia nina</name>
    <dbReference type="NCBI Taxonomy" id="320188"/>
    <lineage>
        <taxon>Eukaryota</taxon>
        <taxon>Metazoa</taxon>
        <taxon>Ecdysozoa</taxon>
        <taxon>Arthropoda</taxon>
        <taxon>Hexapoda</taxon>
        <taxon>Insecta</taxon>
        <taxon>Pterygota</taxon>
        <taxon>Neoptera</taxon>
        <taxon>Endopterygota</taxon>
        <taxon>Lepidoptera</taxon>
        <taxon>Glossata</taxon>
        <taxon>Ditrysia</taxon>
        <taxon>Papilionoidea</taxon>
        <taxon>Pieridae</taxon>
        <taxon>Pierinae</taxon>
        <taxon>Leptosia</taxon>
    </lineage>
</organism>
<dbReference type="GO" id="GO:0019706">
    <property type="term" value="F:protein-cysteine S-palmitoyltransferase activity"/>
    <property type="evidence" value="ECO:0007669"/>
    <property type="project" value="UniProtKB-EC"/>
</dbReference>
<comment type="domain">
    <text evidence="8">The DHHC domain is required for palmitoyltransferase activity.</text>
</comment>
<evidence type="ECO:0000256" key="9">
    <source>
        <dbReference type="SAM" id="MobiDB-lite"/>
    </source>
</evidence>
<dbReference type="AlphaFoldDB" id="A0AAV1J9Y4"/>
<dbReference type="EC" id="2.3.1.225" evidence="8"/>
<name>A0AAV1J9Y4_9NEOP</name>
<accession>A0AAV1J9Y4</accession>
<feature type="transmembrane region" description="Helical" evidence="8">
    <location>
        <begin position="353"/>
        <end position="381"/>
    </location>
</feature>
<evidence type="ECO:0000256" key="6">
    <source>
        <dbReference type="ARBA" id="ARBA00023136"/>
    </source>
</evidence>
<feature type="transmembrane region" description="Helical" evidence="8">
    <location>
        <begin position="285"/>
        <end position="305"/>
    </location>
</feature>
<dbReference type="PROSITE" id="PS50088">
    <property type="entry name" value="ANK_REPEAT"/>
    <property type="match status" value="4"/>
</dbReference>
<gene>
    <name evidence="11" type="ORF">LNINA_LOCUS4509</name>
</gene>
<keyword evidence="3" id="KW-0677">Repeat</keyword>
<comment type="catalytic activity">
    <reaction evidence="8">
        <text>L-cysteinyl-[protein] + hexadecanoyl-CoA = S-hexadecanoyl-L-cysteinyl-[protein] + CoA</text>
        <dbReference type="Rhea" id="RHEA:36683"/>
        <dbReference type="Rhea" id="RHEA-COMP:10131"/>
        <dbReference type="Rhea" id="RHEA-COMP:11032"/>
        <dbReference type="ChEBI" id="CHEBI:29950"/>
        <dbReference type="ChEBI" id="CHEBI:57287"/>
        <dbReference type="ChEBI" id="CHEBI:57379"/>
        <dbReference type="ChEBI" id="CHEBI:74151"/>
        <dbReference type="EC" id="2.3.1.225"/>
    </reaction>
</comment>
<sequence>MYDRTCGAAATGQCGEPQREGDGPAPREPPPAPLERDYSGFDIVKATQYGAFGRVKELVEAGWDVNQPDHETVTLLHWAAINNRREIIEYLLSKGALVDAIGGELQSTPLQWAARQGHLEATVALMRAGADPSRRDAEGCASAHLAAQFGHTAVLAYLVARGQSPDVPDAAGMTPLMWAAWKVTSVDPCRLLLSLGASPNPQDNSHGNTALHWAILARNSTAICTLILYGNANLEIPNQRGVTPLAMLQNNPNAIWIGSKVAQKVKEMTTSRSNFLRRITYDRKFRWWCVVTIPFLAFYITGMVVEMEALYLMKLLILLCFYIVLHFLTNFLFDDELKNIFPLSVYLATKMWFYLTWMVVIAPAVGVAATLGFLASSGLLWHTFLHSWRSDPGVITASRSDKLRTILELSETGGGAFEAARFCSACLVRRPLRSKHCSVCNRCVAKFDHHCPWVANCIGARNHRHFVGFLISLMAMCGWMVWGGVQYYQTACPASAFSWPYCNAWLAWVLVNAVFHLFWVTVLTCCQLYLVVCLGMTTNEQLNRGRYRHFQRLGGRSPFSRGPLNNLADFLQLRLCGLAEPRRTDWATAGLDETEPFIAPPQQYV</sequence>
<evidence type="ECO:0000256" key="7">
    <source>
        <dbReference type="PROSITE-ProRule" id="PRU00023"/>
    </source>
</evidence>
<dbReference type="SMART" id="SM00248">
    <property type="entry name" value="ANK"/>
    <property type="match status" value="5"/>
</dbReference>
<feature type="repeat" description="ANK" evidence="7">
    <location>
        <begin position="71"/>
        <end position="103"/>
    </location>
</feature>
<dbReference type="Pfam" id="PF00023">
    <property type="entry name" value="Ank"/>
    <property type="match status" value="1"/>
</dbReference>
<dbReference type="PROSITE" id="PS50297">
    <property type="entry name" value="ANK_REP_REGION"/>
    <property type="match status" value="2"/>
</dbReference>
<feature type="region of interest" description="Disordered" evidence="9">
    <location>
        <begin position="1"/>
        <end position="37"/>
    </location>
</feature>
<dbReference type="PROSITE" id="PS50216">
    <property type="entry name" value="DHHC"/>
    <property type="match status" value="1"/>
</dbReference>
<dbReference type="Proteomes" id="UP001497472">
    <property type="component" value="Unassembled WGS sequence"/>
</dbReference>
<evidence type="ECO:0000256" key="3">
    <source>
        <dbReference type="ARBA" id="ARBA00022737"/>
    </source>
</evidence>
<keyword evidence="8" id="KW-0808">Transferase</keyword>
<evidence type="ECO:0000256" key="1">
    <source>
        <dbReference type="ARBA" id="ARBA00004141"/>
    </source>
</evidence>
<evidence type="ECO:0000313" key="11">
    <source>
        <dbReference type="EMBL" id="CAK1544798.1"/>
    </source>
</evidence>
<dbReference type="Pfam" id="PF13637">
    <property type="entry name" value="Ank_4"/>
    <property type="match status" value="1"/>
</dbReference>
<feature type="transmembrane region" description="Helical" evidence="8">
    <location>
        <begin position="312"/>
        <end position="333"/>
    </location>
</feature>
<feature type="repeat" description="ANK" evidence="7">
    <location>
        <begin position="206"/>
        <end position="239"/>
    </location>
</feature>
<evidence type="ECO:0000259" key="10">
    <source>
        <dbReference type="Pfam" id="PF01529"/>
    </source>
</evidence>
<feature type="transmembrane region" description="Helical" evidence="8">
    <location>
        <begin position="466"/>
        <end position="485"/>
    </location>
</feature>
<dbReference type="InterPro" id="IPR001594">
    <property type="entry name" value="Palmitoyltrfase_DHHC"/>
</dbReference>
<dbReference type="EMBL" id="CAVLEF010000006">
    <property type="protein sequence ID" value="CAK1544798.1"/>
    <property type="molecule type" value="Genomic_DNA"/>
</dbReference>
<feature type="repeat" description="ANK" evidence="7">
    <location>
        <begin position="138"/>
        <end position="170"/>
    </location>
</feature>
<feature type="repeat" description="ANK" evidence="7">
    <location>
        <begin position="105"/>
        <end position="137"/>
    </location>
</feature>
<comment type="caution">
    <text evidence="11">The sequence shown here is derived from an EMBL/GenBank/DDBJ whole genome shotgun (WGS) entry which is preliminary data.</text>
</comment>
<protein>
    <recommendedName>
        <fullName evidence="8">Palmitoyltransferase</fullName>
        <ecNumber evidence="8">2.3.1.225</ecNumber>
    </recommendedName>
</protein>
<keyword evidence="6 8" id="KW-0472">Membrane</keyword>
<evidence type="ECO:0000313" key="12">
    <source>
        <dbReference type="Proteomes" id="UP001497472"/>
    </source>
</evidence>
<evidence type="ECO:0000256" key="8">
    <source>
        <dbReference type="RuleBase" id="RU079119"/>
    </source>
</evidence>
<keyword evidence="12" id="KW-1185">Reference proteome</keyword>
<dbReference type="InterPro" id="IPR036770">
    <property type="entry name" value="Ankyrin_rpt-contain_sf"/>
</dbReference>
<evidence type="ECO:0000256" key="4">
    <source>
        <dbReference type="ARBA" id="ARBA00022989"/>
    </source>
</evidence>
<comment type="subcellular location">
    <subcellularLocation>
        <location evidence="1">Membrane</location>
        <topology evidence="1">Multi-pass membrane protein</topology>
    </subcellularLocation>
</comment>
<dbReference type="PANTHER" id="PTHR24161">
    <property type="entry name" value="ANK_REP_REGION DOMAIN-CONTAINING PROTEIN-RELATED"/>
    <property type="match status" value="1"/>
</dbReference>
<evidence type="ECO:0000256" key="5">
    <source>
        <dbReference type="ARBA" id="ARBA00023043"/>
    </source>
</evidence>